<dbReference type="EMBL" id="BAAAZW010000001">
    <property type="protein sequence ID" value="GAA3950301.1"/>
    <property type="molecule type" value="Genomic_DNA"/>
</dbReference>
<dbReference type="Proteomes" id="UP001418444">
    <property type="component" value="Unassembled WGS sequence"/>
</dbReference>
<evidence type="ECO:0000313" key="4">
    <source>
        <dbReference type="Proteomes" id="UP001418444"/>
    </source>
</evidence>
<gene>
    <name evidence="3" type="ORF">GCM10022231_04990</name>
</gene>
<reference evidence="4" key="1">
    <citation type="journal article" date="2019" name="Int. J. Syst. Evol. Microbiol.">
        <title>The Global Catalogue of Microorganisms (GCM) 10K type strain sequencing project: providing services to taxonomists for standard genome sequencing and annotation.</title>
        <authorList>
            <consortium name="The Broad Institute Genomics Platform"/>
            <consortium name="The Broad Institute Genome Sequencing Center for Infectious Disease"/>
            <person name="Wu L."/>
            <person name="Ma J."/>
        </authorList>
    </citation>
    <scope>NUCLEOTIDE SEQUENCE [LARGE SCALE GENOMIC DNA]</scope>
    <source>
        <strain evidence="4">JCM 16923</strain>
    </source>
</reference>
<evidence type="ECO:0000313" key="3">
    <source>
        <dbReference type="EMBL" id="GAA3950301.1"/>
    </source>
</evidence>
<evidence type="ECO:0000259" key="2">
    <source>
        <dbReference type="Pfam" id="PF20615"/>
    </source>
</evidence>
<name>A0ABP7NMC0_9ACTN</name>
<organism evidence="3 4">
    <name type="scientific">Gordonia caeni</name>
    <dbReference type="NCBI Taxonomy" id="1007097"/>
    <lineage>
        <taxon>Bacteria</taxon>
        <taxon>Bacillati</taxon>
        <taxon>Actinomycetota</taxon>
        <taxon>Actinomycetes</taxon>
        <taxon>Mycobacteriales</taxon>
        <taxon>Gordoniaceae</taxon>
        <taxon>Gordonia</taxon>
    </lineage>
</organism>
<dbReference type="Pfam" id="PF20615">
    <property type="entry name" value="DUF6802"/>
    <property type="match status" value="1"/>
</dbReference>
<dbReference type="RefSeq" id="WP_344780246.1">
    <property type="nucleotide sequence ID" value="NZ_BAAAZW010000001.1"/>
</dbReference>
<dbReference type="InterPro" id="IPR046543">
    <property type="entry name" value="DUF6802"/>
</dbReference>
<feature type="compositionally biased region" description="Low complexity" evidence="1">
    <location>
        <begin position="1"/>
        <end position="10"/>
    </location>
</feature>
<keyword evidence="4" id="KW-1185">Reference proteome</keyword>
<feature type="compositionally biased region" description="Basic and acidic residues" evidence="1">
    <location>
        <begin position="83"/>
        <end position="92"/>
    </location>
</feature>
<feature type="region of interest" description="Disordered" evidence="1">
    <location>
        <begin position="76"/>
        <end position="105"/>
    </location>
</feature>
<sequence length="120" mass="12448">MNDWGEPAGSGALGDGGEESLSGSDLDGGNGERGALDDHLWILAGETVWDLGPAQLDADADGVPDSLTRGADGQITVYTDTDSDGRVDRITEMDPTGRCSVSDLDPDTGLWQASVLGRLE</sequence>
<accession>A0ABP7NMC0</accession>
<feature type="region of interest" description="Disordered" evidence="1">
    <location>
        <begin position="1"/>
        <end position="32"/>
    </location>
</feature>
<protein>
    <recommendedName>
        <fullName evidence="2">DUF6802 domain-containing protein</fullName>
    </recommendedName>
</protein>
<evidence type="ECO:0000256" key="1">
    <source>
        <dbReference type="SAM" id="MobiDB-lite"/>
    </source>
</evidence>
<feature type="domain" description="DUF6802" evidence="2">
    <location>
        <begin position="51"/>
        <end position="100"/>
    </location>
</feature>
<comment type="caution">
    <text evidence="3">The sequence shown here is derived from an EMBL/GenBank/DDBJ whole genome shotgun (WGS) entry which is preliminary data.</text>
</comment>
<proteinExistence type="predicted"/>